<feature type="region of interest" description="Disordered" evidence="1">
    <location>
        <begin position="13"/>
        <end position="99"/>
    </location>
</feature>
<dbReference type="Proteomes" id="UP000290845">
    <property type="component" value="Segment"/>
</dbReference>
<name>A0A2D2ALC6_9PAPI</name>
<organism evidence="2">
    <name type="scientific">Gammapapillomavirus 7</name>
    <dbReference type="NCBI Taxonomy" id="1175849"/>
    <lineage>
        <taxon>Viruses</taxon>
        <taxon>Monodnaviria</taxon>
        <taxon>Shotokuvirae</taxon>
        <taxon>Cossaviricota</taxon>
        <taxon>Papovaviricetes</taxon>
        <taxon>Zurhausenvirales</taxon>
        <taxon>Papillomaviridae</taxon>
        <taxon>Firstpapillomavirinae</taxon>
        <taxon>Gammapapillomavirus</taxon>
    </lineage>
</organism>
<proteinExistence type="predicted"/>
<evidence type="ECO:0000256" key="1">
    <source>
        <dbReference type="SAM" id="MobiDB-lite"/>
    </source>
</evidence>
<evidence type="ECO:0000313" key="2">
    <source>
        <dbReference type="EMBL" id="ATQ38265.1"/>
    </source>
</evidence>
<dbReference type="EMBL" id="MF588703">
    <property type="protein sequence ID" value="ATQ38265.1"/>
    <property type="molecule type" value="Genomic_DNA"/>
</dbReference>
<sequence>DIKIPLFLLLLSPAPVAPPGTPHPNRAPTPWDKKPPNRRASADRDLLPPVPPDILDRVRGKATGTPARRRLEYRPDDDEEKENQQPNGENDPQEQHHLGWLLKRWGEDIDLLKEKVSRDLDNYKKTLGIPPSFY</sequence>
<reference evidence="2" key="1">
    <citation type="journal article" date="2018" name="MSphere">
        <title>Metagenomic Discovery of 83 New Human Papillomavirus Types in Patients with Immunodeficiency.</title>
        <authorList>
            <person name="Pastrana D.V."/>
            <person name="Peretti A."/>
            <person name="Welch N.L."/>
            <person name="Borgogna C."/>
            <person name="Olivero C."/>
            <person name="Badolato R."/>
            <person name="Notarangelo L.D."/>
            <person name="Gariglio M."/>
            <person name="FitzGerald P.C."/>
            <person name="McIntosh C.E."/>
            <person name="Reeves J."/>
            <person name="Starrett G.J."/>
            <person name="Bliskovsky V."/>
            <person name="Velez D."/>
            <person name="Brownell I."/>
            <person name="Yarchoan R."/>
            <person name="Wyvill K.M."/>
            <person name="Uldrick T.S."/>
            <person name="Maldarelli F."/>
            <person name="Lisco A."/>
            <person name="Sereti I."/>
            <person name="Gonzalez C.M."/>
            <person name="Androphy E.J."/>
            <person name="McBride A.A."/>
            <person name="Van Doorslaer K."/>
            <person name="Garcia F."/>
            <person name="Dvoretzky I."/>
            <person name="Liu J.S."/>
            <person name="Han J."/>
            <person name="Murphy P.M."/>
            <person name="McDermott D.H."/>
            <person name="Buck C.B."/>
        </authorList>
    </citation>
    <scope>NUCLEOTIDE SEQUENCE</scope>
    <source>
        <strain evidence="2">Gamma07_w20c09</strain>
    </source>
</reference>
<feature type="compositionally biased region" description="Basic and acidic residues" evidence="1">
    <location>
        <begin position="31"/>
        <end position="46"/>
    </location>
</feature>
<protein>
    <submittedName>
        <fullName evidence="2">^E4</fullName>
    </submittedName>
</protein>
<accession>A0A2D2ALC6</accession>
<feature type="non-terminal residue" evidence="2">
    <location>
        <position position="1"/>
    </location>
</feature>
<feature type="compositionally biased region" description="Pro residues" evidence="1">
    <location>
        <begin position="15"/>
        <end position="27"/>
    </location>
</feature>
<gene>
    <name evidence="2" type="primary">^E4</name>
</gene>